<dbReference type="GO" id="GO:0016460">
    <property type="term" value="C:myosin II complex"/>
    <property type="evidence" value="ECO:0007669"/>
    <property type="project" value="TreeGrafter"/>
</dbReference>
<evidence type="ECO:0000256" key="1">
    <source>
        <dbReference type="ARBA" id="ARBA00022737"/>
    </source>
</evidence>
<dbReference type="PANTHER" id="PTHR23048">
    <property type="entry name" value="MYOSIN LIGHT CHAIN 1, 3"/>
    <property type="match status" value="1"/>
</dbReference>
<evidence type="ECO:0000256" key="2">
    <source>
        <dbReference type="ARBA" id="ARBA00022837"/>
    </source>
</evidence>
<dbReference type="InterPro" id="IPR050230">
    <property type="entry name" value="CALM/Myosin/TropC-like"/>
</dbReference>
<dbReference type="SMART" id="SM00054">
    <property type="entry name" value="EFh"/>
    <property type="match status" value="4"/>
</dbReference>
<evidence type="ECO:0000313" key="5">
    <source>
        <dbReference type="EMBL" id="PVD32034.1"/>
    </source>
</evidence>
<name>A0A2T7PF60_POMCA</name>
<dbReference type="EMBL" id="PZQS01000004">
    <property type="protein sequence ID" value="PVD32034.1"/>
    <property type="molecule type" value="Genomic_DNA"/>
</dbReference>
<reference evidence="5 6" key="1">
    <citation type="submission" date="2018-04" db="EMBL/GenBank/DDBJ databases">
        <title>The genome of golden apple snail Pomacea canaliculata provides insight into stress tolerance and invasive adaptation.</title>
        <authorList>
            <person name="Liu C."/>
            <person name="Liu B."/>
            <person name="Ren Y."/>
            <person name="Zhang Y."/>
            <person name="Wang H."/>
            <person name="Li S."/>
            <person name="Jiang F."/>
            <person name="Yin L."/>
            <person name="Zhang G."/>
            <person name="Qian W."/>
            <person name="Fan W."/>
        </authorList>
    </citation>
    <scope>NUCLEOTIDE SEQUENCE [LARGE SCALE GENOMIC DNA]</scope>
    <source>
        <strain evidence="5">SZHN2017</strain>
        <tissue evidence="5">Muscle</tissue>
    </source>
</reference>
<dbReference type="InterPro" id="IPR011992">
    <property type="entry name" value="EF-hand-dom_pair"/>
</dbReference>
<dbReference type="PROSITE" id="PS50222">
    <property type="entry name" value="EF_HAND_2"/>
    <property type="match status" value="4"/>
</dbReference>
<feature type="domain" description="EF-hand" evidence="4">
    <location>
        <begin position="93"/>
        <end position="128"/>
    </location>
</feature>
<dbReference type="InterPro" id="IPR018247">
    <property type="entry name" value="EF_Hand_1_Ca_BS"/>
</dbReference>
<evidence type="ECO:0000259" key="4">
    <source>
        <dbReference type="PROSITE" id="PS50222"/>
    </source>
</evidence>
<proteinExistence type="predicted"/>
<accession>A0A2T7PF60</accession>
<feature type="domain" description="EF-hand" evidence="4">
    <location>
        <begin position="57"/>
        <end position="92"/>
    </location>
</feature>
<dbReference type="InterPro" id="IPR002048">
    <property type="entry name" value="EF_hand_dom"/>
</dbReference>
<gene>
    <name evidence="5" type="ORF">C0Q70_07460</name>
</gene>
<evidence type="ECO:0000256" key="3">
    <source>
        <dbReference type="ARBA" id="ARBA00023179"/>
    </source>
</evidence>
<keyword evidence="6" id="KW-1185">Reference proteome</keyword>
<dbReference type="Pfam" id="PF13499">
    <property type="entry name" value="EF-hand_7"/>
    <property type="match status" value="2"/>
</dbReference>
<dbReference type="PROSITE" id="PS00018">
    <property type="entry name" value="EF_HAND_1"/>
    <property type="match status" value="3"/>
</dbReference>
<keyword evidence="3" id="KW-0514">Muscle protein</keyword>
<keyword evidence="1" id="KW-0677">Repeat</keyword>
<dbReference type="Proteomes" id="UP000245119">
    <property type="component" value="Linkage Group LG4"/>
</dbReference>
<evidence type="ECO:0000313" key="6">
    <source>
        <dbReference type="Proteomes" id="UP000245119"/>
    </source>
</evidence>
<keyword evidence="2" id="KW-0106">Calcium</keyword>
<dbReference type="PANTHER" id="PTHR23048:SF0">
    <property type="entry name" value="CALMODULIN LIKE 3"/>
    <property type="match status" value="1"/>
</dbReference>
<dbReference type="GO" id="GO:0005509">
    <property type="term" value="F:calcium ion binding"/>
    <property type="evidence" value="ECO:0007669"/>
    <property type="project" value="InterPro"/>
</dbReference>
<dbReference type="OrthoDB" id="26525at2759"/>
<dbReference type="FunFam" id="1.10.238.10:FF:000001">
    <property type="entry name" value="Calmodulin 1"/>
    <property type="match status" value="1"/>
</dbReference>
<organism evidence="5 6">
    <name type="scientific">Pomacea canaliculata</name>
    <name type="common">Golden apple snail</name>
    <dbReference type="NCBI Taxonomy" id="400727"/>
    <lineage>
        <taxon>Eukaryota</taxon>
        <taxon>Metazoa</taxon>
        <taxon>Spiralia</taxon>
        <taxon>Lophotrochozoa</taxon>
        <taxon>Mollusca</taxon>
        <taxon>Gastropoda</taxon>
        <taxon>Caenogastropoda</taxon>
        <taxon>Architaenioglossa</taxon>
        <taxon>Ampullarioidea</taxon>
        <taxon>Ampullariidae</taxon>
        <taxon>Pomacea</taxon>
    </lineage>
</organism>
<comment type="caution">
    <text evidence="5">The sequence shown here is derived from an EMBL/GenBank/DDBJ whole genome shotgun (WGS) entry which is preliminary data.</text>
</comment>
<dbReference type="STRING" id="400727.A0A2T7PF60"/>
<dbReference type="SUPFAM" id="SSF47473">
    <property type="entry name" value="EF-hand"/>
    <property type="match status" value="1"/>
</dbReference>
<protein>
    <recommendedName>
        <fullName evidence="4">EF-hand domain-containing protein</fullName>
    </recommendedName>
</protein>
<feature type="domain" description="EF-hand" evidence="4">
    <location>
        <begin position="134"/>
        <end position="169"/>
    </location>
</feature>
<dbReference type="AlphaFoldDB" id="A0A2T7PF60"/>
<feature type="domain" description="EF-hand" evidence="4">
    <location>
        <begin position="170"/>
        <end position="205"/>
    </location>
</feature>
<sequence>MYIYGHSLYAVPPVAPGAVPFLPLWQQYQAGFQPSRNQSPADDKRAQMLQVVLLSAILGVEIREAFDVLDNDKDGRLNAAELETLLRGQFVVASNKELKELLENMDADKDGSVDYEEFEAFVAKNGLYKASVEEVSQELKDAFQVFDRDGDGYIDVDEFKSVMMNIGDKMSEEEVKKMMEEADSDKDGKIDYNAVIGMLLVEILLKSLAGLQGTKGGGVPFHRHHTTFHGRC</sequence>
<dbReference type="CDD" id="cd00051">
    <property type="entry name" value="EFh"/>
    <property type="match status" value="2"/>
</dbReference>
<dbReference type="Gene3D" id="1.10.238.10">
    <property type="entry name" value="EF-hand"/>
    <property type="match status" value="2"/>
</dbReference>